<protein>
    <submittedName>
        <fullName evidence="1">Uncharacterized protein</fullName>
    </submittedName>
</protein>
<dbReference type="EMBL" id="JAUHHV010000001">
    <property type="protein sequence ID" value="KAK1438905.1"/>
    <property type="molecule type" value="Genomic_DNA"/>
</dbReference>
<organism evidence="1 2">
    <name type="scientific">Tagetes erecta</name>
    <name type="common">African marigold</name>
    <dbReference type="NCBI Taxonomy" id="13708"/>
    <lineage>
        <taxon>Eukaryota</taxon>
        <taxon>Viridiplantae</taxon>
        <taxon>Streptophyta</taxon>
        <taxon>Embryophyta</taxon>
        <taxon>Tracheophyta</taxon>
        <taxon>Spermatophyta</taxon>
        <taxon>Magnoliopsida</taxon>
        <taxon>eudicotyledons</taxon>
        <taxon>Gunneridae</taxon>
        <taxon>Pentapetalae</taxon>
        <taxon>asterids</taxon>
        <taxon>campanulids</taxon>
        <taxon>Asterales</taxon>
        <taxon>Asteraceae</taxon>
        <taxon>Asteroideae</taxon>
        <taxon>Heliantheae alliance</taxon>
        <taxon>Tageteae</taxon>
        <taxon>Tagetes</taxon>
    </lineage>
</organism>
<dbReference type="Proteomes" id="UP001229421">
    <property type="component" value="Unassembled WGS sequence"/>
</dbReference>
<proteinExistence type="predicted"/>
<sequence length="90" mass="10066">MGEGTIWVINLTSIAYSTNVGQVQYLAIVSESLVQLFSSAHSFIHLSNQIKPFFPCCIAIAIAPQKKQNIIIIRISKIWRDQDTMGVAWT</sequence>
<evidence type="ECO:0000313" key="1">
    <source>
        <dbReference type="EMBL" id="KAK1438905.1"/>
    </source>
</evidence>
<gene>
    <name evidence="1" type="ORF">QVD17_04717</name>
</gene>
<keyword evidence="2" id="KW-1185">Reference proteome</keyword>
<dbReference type="AlphaFoldDB" id="A0AAD8LAN5"/>
<reference evidence="1" key="1">
    <citation type="journal article" date="2023" name="bioRxiv">
        <title>Improved chromosome-level genome assembly for marigold (Tagetes erecta).</title>
        <authorList>
            <person name="Jiang F."/>
            <person name="Yuan L."/>
            <person name="Wang S."/>
            <person name="Wang H."/>
            <person name="Xu D."/>
            <person name="Wang A."/>
            <person name="Fan W."/>
        </authorList>
    </citation>
    <scope>NUCLEOTIDE SEQUENCE</scope>
    <source>
        <strain evidence="1">WSJ</strain>
        <tissue evidence="1">Leaf</tissue>
    </source>
</reference>
<comment type="caution">
    <text evidence="1">The sequence shown here is derived from an EMBL/GenBank/DDBJ whole genome shotgun (WGS) entry which is preliminary data.</text>
</comment>
<accession>A0AAD8LAN5</accession>
<name>A0AAD8LAN5_TARER</name>
<evidence type="ECO:0000313" key="2">
    <source>
        <dbReference type="Proteomes" id="UP001229421"/>
    </source>
</evidence>